<evidence type="ECO:0000259" key="1">
    <source>
        <dbReference type="PROSITE" id="PS51186"/>
    </source>
</evidence>
<dbReference type="SUPFAM" id="SSF55729">
    <property type="entry name" value="Acyl-CoA N-acyltransferases (Nat)"/>
    <property type="match status" value="1"/>
</dbReference>
<dbReference type="Gene3D" id="3.40.630.30">
    <property type="match status" value="1"/>
</dbReference>
<reference evidence="2 3" key="1">
    <citation type="journal article" date="2019" name="Int. J. Syst. Evol. Microbiol.">
        <title>The Global Catalogue of Microorganisms (GCM) 10K type strain sequencing project: providing services to taxonomists for standard genome sequencing and annotation.</title>
        <authorList>
            <consortium name="The Broad Institute Genomics Platform"/>
            <consortium name="The Broad Institute Genome Sequencing Center for Infectious Disease"/>
            <person name="Wu L."/>
            <person name="Ma J."/>
        </authorList>
    </citation>
    <scope>NUCLEOTIDE SEQUENCE [LARGE SCALE GENOMIC DNA]</scope>
    <source>
        <strain evidence="2 3">JCM 6305</strain>
    </source>
</reference>
<dbReference type="EMBL" id="BAAASZ010000004">
    <property type="protein sequence ID" value="GAA2425160.1"/>
    <property type="molecule type" value="Genomic_DNA"/>
</dbReference>
<dbReference type="InterPro" id="IPR000182">
    <property type="entry name" value="GNAT_dom"/>
</dbReference>
<dbReference type="RefSeq" id="WP_344320321.1">
    <property type="nucleotide sequence ID" value="NZ_BAAASZ010000004.1"/>
</dbReference>
<feature type="domain" description="N-acetyltransferase" evidence="1">
    <location>
        <begin position="15"/>
        <end position="162"/>
    </location>
</feature>
<dbReference type="Pfam" id="PF13527">
    <property type="entry name" value="Acetyltransf_9"/>
    <property type="match status" value="1"/>
</dbReference>
<organism evidence="2 3">
    <name type="scientific">Streptomyces macrosporus</name>
    <dbReference type="NCBI Taxonomy" id="44032"/>
    <lineage>
        <taxon>Bacteria</taxon>
        <taxon>Bacillati</taxon>
        <taxon>Actinomycetota</taxon>
        <taxon>Actinomycetes</taxon>
        <taxon>Kitasatosporales</taxon>
        <taxon>Streptomycetaceae</taxon>
        <taxon>Streptomyces</taxon>
    </lineage>
</organism>
<accession>A0ABN3JC50</accession>
<name>A0ABN3JC50_9ACTN</name>
<keyword evidence="3" id="KW-1185">Reference proteome</keyword>
<dbReference type="InterPro" id="IPR051554">
    <property type="entry name" value="Acetyltransferase_Eis"/>
</dbReference>
<protein>
    <recommendedName>
        <fullName evidence="1">N-acetyltransferase domain-containing protein</fullName>
    </recommendedName>
</protein>
<evidence type="ECO:0000313" key="3">
    <source>
        <dbReference type="Proteomes" id="UP001501638"/>
    </source>
</evidence>
<dbReference type="Proteomes" id="UP001501638">
    <property type="component" value="Unassembled WGS sequence"/>
</dbReference>
<dbReference type="InterPro" id="IPR016181">
    <property type="entry name" value="Acyl_CoA_acyltransferase"/>
</dbReference>
<dbReference type="PANTHER" id="PTHR37817">
    <property type="entry name" value="N-ACETYLTRANSFERASE EIS"/>
    <property type="match status" value="1"/>
</dbReference>
<proteinExistence type="predicted"/>
<evidence type="ECO:0000313" key="2">
    <source>
        <dbReference type="EMBL" id="GAA2425160.1"/>
    </source>
</evidence>
<comment type="caution">
    <text evidence="2">The sequence shown here is derived from an EMBL/GenBank/DDBJ whole genome shotgun (WGS) entry which is preliminary data.</text>
</comment>
<dbReference type="PANTHER" id="PTHR37817:SF1">
    <property type="entry name" value="N-ACETYLTRANSFERASE EIS"/>
    <property type="match status" value="1"/>
</dbReference>
<dbReference type="PROSITE" id="PS51186">
    <property type="entry name" value="GNAT"/>
    <property type="match status" value="1"/>
</dbReference>
<gene>
    <name evidence="2" type="ORF">GCM10010405_04650</name>
</gene>
<sequence>MTTDTATDGRPFPVVRLPEFTRADLDEISGGAEDPFEVSAFSLTWRPKEEHFGVRRNGRLVAHAGLVTVPLTVGGVHTEAVGLGGVIVAPELRGRGVARAVVTAAVEHARGLGPRFGLLFCLPDRVPVYERLGWRELAEDVVVEQPDGPVVVPTRRMWTPLRPGAHWPPGPVRLLSLPM</sequence>